<dbReference type="InterPro" id="IPR050661">
    <property type="entry name" value="BglG_antiterminators"/>
</dbReference>
<dbReference type="Pfam" id="PF00874">
    <property type="entry name" value="PRD"/>
    <property type="match status" value="1"/>
</dbReference>
<evidence type="ECO:0000313" key="7">
    <source>
        <dbReference type="Proteomes" id="UP001276854"/>
    </source>
</evidence>
<dbReference type="Gene3D" id="3.40.930.10">
    <property type="entry name" value="Mannitol-specific EII, Chain A"/>
    <property type="match status" value="1"/>
</dbReference>
<dbReference type="PROSITE" id="PS51094">
    <property type="entry name" value="PTS_EIIA_TYPE_2"/>
    <property type="match status" value="1"/>
</dbReference>
<evidence type="ECO:0000259" key="4">
    <source>
        <dbReference type="PROSITE" id="PS51094"/>
    </source>
</evidence>
<comment type="caution">
    <text evidence="6">The sequence shown here is derived from an EMBL/GenBank/DDBJ whole genome shotgun (WGS) entry which is preliminary data.</text>
</comment>
<keyword evidence="2" id="KW-0805">Transcription regulation</keyword>
<evidence type="ECO:0000313" key="6">
    <source>
        <dbReference type="EMBL" id="MDW2798716.1"/>
    </source>
</evidence>
<dbReference type="Pfam" id="PF00359">
    <property type="entry name" value="PTS_EIIA_2"/>
    <property type="match status" value="1"/>
</dbReference>
<feature type="domain" description="PRD" evidence="5">
    <location>
        <begin position="303"/>
        <end position="410"/>
    </location>
</feature>
<feature type="domain" description="PTS EIIA type-2" evidence="4">
    <location>
        <begin position="514"/>
        <end position="655"/>
    </location>
</feature>
<reference evidence="6 7" key="1">
    <citation type="submission" date="2023-10" db="EMBL/GenBank/DDBJ databases">
        <title>A novel Glycoside Hydrolase 43-Like Enzyme from Clostrdium boliviensis is an Endo-xylanase, and a Candidate for Xylooligosaccharides Production from Different Xylan Substrates.</title>
        <authorList>
            <person name="Alvarez M.T."/>
            <person name="Rocabado-Villegas L.R."/>
            <person name="Salas-Veizaga D.M."/>
            <person name="Linares-Pasten J.A."/>
            <person name="Gudmundsdottir E.E."/>
            <person name="Hreggvidsson G.O."/>
            <person name="Adlercreutz P."/>
            <person name="Nordberg Karlsson E."/>
        </authorList>
    </citation>
    <scope>NUCLEOTIDE SEQUENCE [LARGE SCALE GENOMIC DNA]</scope>
    <source>
        <strain evidence="6 7">E-1</strain>
    </source>
</reference>
<dbReference type="InterPro" id="IPR011608">
    <property type="entry name" value="PRD"/>
</dbReference>
<dbReference type="PANTHER" id="PTHR30185:SF18">
    <property type="entry name" value="TRANSCRIPTIONAL REGULATOR MTLR"/>
    <property type="match status" value="1"/>
</dbReference>
<dbReference type="PANTHER" id="PTHR30185">
    <property type="entry name" value="CRYPTIC BETA-GLUCOSIDE BGL OPERON ANTITERMINATOR"/>
    <property type="match status" value="1"/>
</dbReference>
<feature type="domain" description="PRD" evidence="5">
    <location>
        <begin position="188"/>
        <end position="293"/>
    </location>
</feature>
<dbReference type="Gene3D" id="1.10.1790.10">
    <property type="entry name" value="PRD domain"/>
    <property type="match status" value="1"/>
</dbReference>
<gene>
    <name evidence="6" type="ORF">RZO55_14120</name>
</gene>
<evidence type="ECO:0000256" key="1">
    <source>
        <dbReference type="ARBA" id="ARBA00022737"/>
    </source>
</evidence>
<dbReference type="PROSITE" id="PS51372">
    <property type="entry name" value="PRD_2"/>
    <property type="match status" value="2"/>
</dbReference>
<protein>
    <submittedName>
        <fullName evidence="6">PTS sugar transporter subunit IIA</fullName>
    </submittedName>
</protein>
<dbReference type="InterPro" id="IPR036634">
    <property type="entry name" value="PRD_sf"/>
</dbReference>
<dbReference type="RefSeq" id="WP_318064927.1">
    <property type="nucleotide sequence ID" value="NZ_JAWONS010000221.1"/>
</dbReference>
<name>A0ABU4GM72_9CLOT</name>
<evidence type="ECO:0000259" key="5">
    <source>
        <dbReference type="PROSITE" id="PS51372"/>
    </source>
</evidence>
<evidence type="ECO:0000256" key="2">
    <source>
        <dbReference type="ARBA" id="ARBA00023015"/>
    </source>
</evidence>
<keyword evidence="3" id="KW-0804">Transcription</keyword>
<dbReference type="Proteomes" id="UP001276854">
    <property type="component" value="Unassembled WGS sequence"/>
</dbReference>
<keyword evidence="7" id="KW-1185">Reference proteome</keyword>
<keyword evidence="1" id="KW-0677">Repeat</keyword>
<accession>A0ABU4GM72</accession>
<dbReference type="SUPFAM" id="SSF63520">
    <property type="entry name" value="PTS-regulatory domain, PRD"/>
    <property type="match status" value="1"/>
</dbReference>
<dbReference type="SUPFAM" id="SSF55804">
    <property type="entry name" value="Phoshotransferase/anion transport protein"/>
    <property type="match status" value="1"/>
</dbReference>
<organism evidence="6 7">
    <name type="scientific">Clostridium boliviensis</name>
    <dbReference type="NCBI Taxonomy" id="318465"/>
    <lineage>
        <taxon>Bacteria</taxon>
        <taxon>Bacillati</taxon>
        <taxon>Bacillota</taxon>
        <taxon>Clostridia</taxon>
        <taxon>Eubacteriales</taxon>
        <taxon>Clostridiaceae</taxon>
        <taxon>Clostridium</taxon>
    </lineage>
</organism>
<evidence type="ECO:0000256" key="3">
    <source>
        <dbReference type="ARBA" id="ARBA00023163"/>
    </source>
</evidence>
<dbReference type="EMBL" id="JAWONS010000221">
    <property type="protein sequence ID" value="MDW2798716.1"/>
    <property type="molecule type" value="Genomic_DNA"/>
</dbReference>
<dbReference type="CDD" id="cd00211">
    <property type="entry name" value="PTS_IIA_fru"/>
    <property type="match status" value="1"/>
</dbReference>
<dbReference type="InterPro" id="IPR002178">
    <property type="entry name" value="PTS_EIIA_type-2_dom"/>
</dbReference>
<dbReference type="InterPro" id="IPR016152">
    <property type="entry name" value="PTrfase/Anion_transptr"/>
</dbReference>
<proteinExistence type="predicted"/>
<keyword evidence="6" id="KW-0762">Sugar transport</keyword>
<keyword evidence="6" id="KW-0813">Transport</keyword>
<sequence length="655" mass="75619">MKKDKNTLYYNRILKCLLSGKKFTLLQLAESAGLSEKSIRTKINQLNDWMSVNQLGCIRKKQGTGIWLESSTAQKEILKERMSTSRDDDFCEELENRNRQLAGKLLKLKPGEIITICQLAESLYLSPPTVAGMLKKVSPWFEKRNLKIISVRNKGICVAGYEYNYRVAIKDYILYMMPDIMEALLGTYAPGLDIYRIRRMIVEAENAWRVELADVSFHMVWIMTCLSLSRTHMGDHDIFGRDNDEEVEHYNEYSFAESIYQRIESEYKIKISPADVKLLSILLLSARKIEGFSCLGEEDYAGQYDKNLKSFVRLVIETIDSVLDVDLTSDGILHESLLIHMRSVIFRLKYSTMTSDSITKYVKNGYKQTFLAAWSTSNLFEEYYGVQVTEEELAGIALYIQAALIRKKKNRPLLALMVSKRGLASSQFMIELMKYSIPEISEIKAVSFHDFCIEFYPDMDLIITSVDLKEEDPRIVMIEDRLSEEAVEGVRRKVREIRKNVTPFTFRFDNLCHQLFDVDLIFFHPDAADKDELLKLMVSRLEEKGDVTGNYMDSVFFREKATTTSIGHGIAIPHGNMMEVNESRIAVAILEQPVDWSGDLVDVVFLLAVKMTSNYEIRRTKQFYKDFLLLTESSENMDTIKCFDSAFSVYQYFIR</sequence>
<dbReference type="PROSITE" id="PS00372">
    <property type="entry name" value="PTS_EIIA_TYPE_2_HIS"/>
    <property type="match status" value="1"/>
</dbReference>